<protein>
    <recommendedName>
        <fullName evidence="4">Tetratricopeptide repeat protein</fullName>
    </recommendedName>
</protein>
<name>A0A517MQ20_9BACT</name>
<reference evidence="2 3" key="1">
    <citation type="submission" date="2019-02" db="EMBL/GenBank/DDBJ databases">
        <title>Deep-cultivation of Planctomycetes and their phenomic and genomic characterization uncovers novel biology.</title>
        <authorList>
            <person name="Wiegand S."/>
            <person name="Jogler M."/>
            <person name="Boedeker C."/>
            <person name="Pinto D."/>
            <person name="Vollmers J."/>
            <person name="Rivas-Marin E."/>
            <person name="Kohn T."/>
            <person name="Peeters S.H."/>
            <person name="Heuer A."/>
            <person name="Rast P."/>
            <person name="Oberbeckmann S."/>
            <person name="Bunk B."/>
            <person name="Jeske O."/>
            <person name="Meyerdierks A."/>
            <person name="Storesund J.E."/>
            <person name="Kallscheuer N."/>
            <person name="Luecker S."/>
            <person name="Lage O.M."/>
            <person name="Pohl T."/>
            <person name="Merkel B.J."/>
            <person name="Hornburger P."/>
            <person name="Mueller R.-W."/>
            <person name="Bruemmer F."/>
            <person name="Labrenz M."/>
            <person name="Spormann A.M."/>
            <person name="Op den Camp H."/>
            <person name="Overmann J."/>
            <person name="Amann R."/>
            <person name="Jetten M.S.M."/>
            <person name="Mascher T."/>
            <person name="Medema M.H."/>
            <person name="Devos D.P."/>
            <person name="Kaster A.-K."/>
            <person name="Ovreas L."/>
            <person name="Rohde M."/>
            <person name="Galperin M.Y."/>
            <person name="Jogler C."/>
        </authorList>
    </citation>
    <scope>NUCLEOTIDE SEQUENCE [LARGE SCALE GENOMIC DNA]</scope>
    <source>
        <strain evidence="2 3">HG15A2</strain>
    </source>
</reference>
<dbReference type="AlphaFoldDB" id="A0A517MQ20"/>
<dbReference type="RefSeq" id="WP_145057005.1">
    <property type="nucleotide sequence ID" value="NZ_CP036263.1"/>
</dbReference>
<proteinExistence type="predicted"/>
<sequence length="189" mass="21030">MAKRRRSSRSGNSRRTTVRRDASGHGWILVPPKSVRERSEDLDEVRTMIEEGEPDIAIDELRWLLEGSSEMIEAHFLLGKLAVEVDNDLPLARGHFGFGYQIGMKALRAEKSPQPVPALHPANRTFFDAGRGLAWTLDALGKKEMALEVVEHLLYCDPNDPLNLGTWIDEIKTAGQQIVDVGSLFGPTS</sequence>
<evidence type="ECO:0000313" key="2">
    <source>
        <dbReference type="EMBL" id="QDS96983.1"/>
    </source>
</evidence>
<keyword evidence="3" id="KW-1185">Reference proteome</keyword>
<accession>A0A517MQ20</accession>
<organism evidence="2 3">
    <name type="scientific">Adhaeretor mobilis</name>
    <dbReference type="NCBI Taxonomy" id="1930276"/>
    <lineage>
        <taxon>Bacteria</taxon>
        <taxon>Pseudomonadati</taxon>
        <taxon>Planctomycetota</taxon>
        <taxon>Planctomycetia</taxon>
        <taxon>Pirellulales</taxon>
        <taxon>Lacipirellulaceae</taxon>
        <taxon>Adhaeretor</taxon>
    </lineage>
</organism>
<dbReference type="OrthoDB" id="268452at2"/>
<gene>
    <name evidence="2" type="ORF">HG15A2_02420</name>
</gene>
<dbReference type="EMBL" id="CP036263">
    <property type="protein sequence ID" value="QDS96983.1"/>
    <property type="molecule type" value="Genomic_DNA"/>
</dbReference>
<dbReference type="Proteomes" id="UP000319852">
    <property type="component" value="Chromosome"/>
</dbReference>
<evidence type="ECO:0000313" key="3">
    <source>
        <dbReference type="Proteomes" id="UP000319852"/>
    </source>
</evidence>
<evidence type="ECO:0008006" key="4">
    <source>
        <dbReference type="Google" id="ProtNLM"/>
    </source>
</evidence>
<evidence type="ECO:0000256" key="1">
    <source>
        <dbReference type="SAM" id="MobiDB-lite"/>
    </source>
</evidence>
<feature type="region of interest" description="Disordered" evidence="1">
    <location>
        <begin position="1"/>
        <end position="25"/>
    </location>
</feature>
<dbReference type="KEGG" id="amob:HG15A2_02420"/>